<sequence length="70" mass="7644">MPYKSGERDTYRLSSDLHLPAMVSSPTSTQLKVHSLKAELHIHSLSASGVFLLVRDSWGLSPALGDIKLP</sequence>
<evidence type="ECO:0000313" key="1">
    <source>
        <dbReference type="EMBL" id="EDM02342.1"/>
    </source>
</evidence>
<proteinExistence type="predicted"/>
<accession>A6HTX9</accession>
<evidence type="ECO:0000313" key="2">
    <source>
        <dbReference type="Proteomes" id="UP000234681"/>
    </source>
</evidence>
<name>A6HTX9_RAT</name>
<organism evidence="1 2">
    <name type="scientific">Rattus norvegicus</name>
    <name type="common">Rat</name>
    <dbReference type="NCBI Taxonomy" id="10116"/>
    <lineage>
        <taxon>Eukaryota</taxon>
        <taxon>Metazoa</taxon>
        <taxon>Chordata</taxon>
        <taxon>Craniata</taxon>
        <taxon>Vertebrata</taxon>
        <taxon>Euteleostomi</taxon>
        <taxon>Mammalia</taxon>
        <taxon>Eutheria</taxon>
        <taxon>Euarchontoglires</taxon>
        <taxon>Glires</taxon>
        <taxon>Rodentia</taxon>
        <taxon>Myomorpha</taxon>
        <taxon>Muroidea</taxon>
        <taxon>Muridae</taxon>
        <taxon>Murinae</taxon>
        <taxon>Rattus</taxon>
    </lineage>
</organism>
<reference evidence="1 2" key="1">
    <citation type="submission" date="2005-07" db="EMBL/GenBank/DDBJ databases">
        <authorList>
            <person name="Mural R.J."/>
            <person name="Li P.W."/>
            <person name="Adams M.D."/>
            <person name="Amanatides P.G."/>
            <person name="Baden-Tillson H."/>
            <person name="Barnstead M."/>
            <person name="Chin S.H."/>
            <person name="Dew I."/>
            <person name="Evans C.A."/>
            <person name="Ferriera S."/>
            <person name="Flanigan M."/>
            <person name="Fosler C."/>
            <person name="Glodek A."/>
            <person name="Gu Z."/>
            <person name="Holt R.A."/>
            <person name="Jennings D."/>
            <person name="Kraft C.L."/>
            <person name="Lu F."/>
            <person name="Nguyen T."/>
            <person name="Nusskern D.R."/>
            <person name="Pfannkoch C.M."/>
            <person name="Sitter C."/>
            <person name="Sutton G.G."/>
            <person name="Venter J.C."/>
            <person name="Wang Z."/>
            <person name="Woodage T."/>
            <person name="Zheng X.H."/>
            <person name="Zhong F."/>
        </authorList>
    </citation>
    <scope>NUCLEOTIDE SEQUENCE [LARGE SCALE GENOMIC DNA]</scope>
    <source>
        <strain>BN</strain>
        <strain evidence="2">Sprague-Dawley</strain>
    </source>
</reference>
<dbReference type="EMBL" id="CH473951">
    <property type="protein sequence ID" value="EDM02342.1"/>
    <property type="molecule type" value="Genomic_DNA"/>
</dbReference>
<protein>
    <submittedName>
        <fullName evidence="1">RCG36958</fullName>
    </submittedName>
</protein>
<dbReference type="Proteomes" id="UP000234681">
    <property type="component" value="Chromosome 15"/>
</dbReference>
<dbReference type="AlphaFoldDB" id="A6HTX9"/>
<gene>
    <name evidence="1" type="ORF">rCG_36958</name>
</gene>